<comment type="similarity">
    <text evidence="5">Belongs to the SAT4 family.</text>
</comment>
<dbReference type="Proteomes" id="UP000193240">
    <property type="component" value="Unassembled WGS sequence"/>
</dbReference>
<feature type="transmembrane region" description="Helical" evidence="7">
    <location>
        <begin position="59"/>
        <end position="80"/>
    </location>
</feature>
<evidence type="ECO:0000313" key="9">
    <source>
        <dbReference type="EMBL" id="OSS50398.1"/>
    </source>
</evidence>
<evidence type="ECO:0000256" key="4">
    <source>
        <dbReference type="ARBA" id="ARBA00023136"/>
    </source>
</evidence>
<dbReference type="EMBL" id="KZ107842">
    <property type="protein sequence ID" value="OSS50398.1"/>
    <property type="molecule type" value="Genomic_DNA"/>
</dbReference>
<feature type="transmembrane region" description="Helical" evidence="7">
    <location>
        <begin position="92"/>
        <end position="111"/>
    </location>
</feature>
<evidence type="ECO:0000313" key="10">
    <source>
        <dbReference type="Proteomes" id="UP000193240"/>
    </source>
</evidence>
<dbReference type="GO" id="GO:0016020">
    <property type="term" value="C:membrane"/>
    <property type="evidence" value="ECO:0007669"/>
    <property type="project" value="UniProtKB-SubCell"/>
</dbReference>
<proteinExistence type="inferred from homology"/>
<feature type="region of interest" description="Disordered" evidence="6">
    <location>
        <begin position="388"/>
        <end position="440"/>
    </location>
</feature>
<feature type="transmembrane region" description="Helical" evidence="7">
    <location>
        <begin position="146"/>
        <end position="168"/>
    </location>
</feature>
<feature type="region of interest" description="Disordered" evidence="6">
    <location>
        <begin position="1"/>
        <end position="22"/>
    </location>
</feature>
<comment type="subcellular location">
    <subcellularLocation>
        <location evidence="1">Membrane</location>
        <topology evidence="1">Multi-pass membrane protein</topology>
    </subcellularLocation>
</comment>
<keyword evidence="2 7" id="KW-0812">Transmembrane</keyword>
<accession>A0A1Y2M5B3</accession>
<feature type="domain" description="Rhodopsin" evidence="8">
    <location>
        <begin position="80"/>
        <end position="331"/>
    </location>
</feature>
<organism evidence="9 10">
    <name type="scientific">Epicoccum nigrum</name>
    <name type="common">Soil fungus</name>
    <name type="synonym">Epicoccum purpurascens</name>
    <dbReference type="NCBI Taxonomy" id="105696"/>
    <lineage>
        <taxon>Eukaryota</taxon>
        <taxon>Fungi</taxon>
        <taxon>Dikarya</taxon>
        <taxon>Ascomycota</taxon>
        <taxon>Pezizomycotina</taxon>
        <taxon>Dothideomycetes</taxon>
        <taxon>Pleosporomycetidae</taxon>
        <taxon>Pleosporales</taxon>
        <taxon>Pleosporineae</taxon>
        <taxon>Didymellaceae</taxon>
        <taxon>Epicoccum</taxon>
    </lineage>
</organism>
<dbReference type="AlphaFoldDB" id="A0A1Y2M5B3"/>
<keyword evidence="3 7" id="KW-1133">Transmembrane helix</keyword>
<keyword evidence="4 7" id="KW-0472">Membrane</keyword>
<evidence type="ECO:0000256" key="3">
    <source>
        <dbReference type="ARBA" id="ARBA00022989"/>
    </source>
</evidence>
<protein>
    <recommendedName>
        <fullName evidence="8">Rhodopsin domain-containing protein</fullName>
    </recommendedName>
</protein>
<dbReference type="InParanoid" id="A0A1Y2M5B3"/>
<dbReference type="PANTHER" id="PTHR33048">
    <property type="entry name" value="PTH11-LIKE INTEGRAL MEMBRANE PROTEIN (AFU_ORTHOLOGUE AFUA_5G11245)"/>
    <property type="match status" value="1"/>
</dbReference>
<evidence type="ECO:0000259" key="8">
    <source>
        <dbReference type="Pfam" id="PF20684"/>
    </source>
</evidence>
<evidence type="ECO:0000256" key="5">
    <source>
        <dbReference type="ARBA" id="ARBA00038359"/>
    </source>
</evidence>
<feature type="compositionally biased region" description="Low complexity" evidence="6">
    <location>
        <begin position="402"/>
        <end position="412"/>
    </location>
</feature>
<feature type="compositionally biased region" description="Basic residues" evidence="6">
    <location>
        <begin position="354"/>
        <end position="369"/>
    </location>
</feature>
<name>A0A1Y2M5B3_EPING</name>
<evidence type="ECO:0000256" key="6">
    <source>
        <dbReference type="SAM" id="MobiDB-lite"/>
    </source>
</evidence>
<dbReference type="InterPro" id="IPR049326">
    <property type="entry name" value="Rhodopsin_dom_fungi"/>
</dbReference>
<gene>
    <name evidence="9" type="ORF">B5807_05044</name>
</gene>
<evidence type="ECO:0000256" key="2">
    <source>
        <dbReference type="ARBA" id="ARBA00022692"/>
    </source>
</evidence>
<evidence type="ECO:0000256" key="7">
    <source>
        <dbReference type="SAM" id="Phobius"/>
    </source>
</evidence>
<sequence length="532" mass="59656">MNNCGERLTSRTIAPPQGTGQGSVTVTFISQPSPKQPRGGDGEFAAAHLHIDKMPTYPLQLTCLGVIYGTPALAATFVALRIYTRRKLNLRLSWDDWLIILPTILSIALIGPSHRHVKMWHIGIHIWDVDPNTIEPNYDEYYAVQMAFNLLNIPILPLVKASIILLLLRAGSIITWLKKVLYCILVFTAGSALIPWFLYIFTCPPQTGNTWKPRTFGGLHCMGRHRMGEMLIWVTCANLLTDLLILPIPFIIVRRMMSARLRSRLVVLTVFACSLAVTGIGAAKIYLSYRDRLYTLYATDWTYPIDYCINHIENNVAIIVANIPILRGLVTRWVFNFRSGEPTPQDHKDQAVPLRKRSKLSKRAHKKVHNSPMMRKLLPCIDDFSSSLATPEPSKQRHDRPLSGTFTFTSTSTHHKSRKLSTYLSRSRSQHSTDAYATADSLEKGTNVRETVTSIGSAPTLVGSMNRGSAQWDSAVLHAKRSSPTLRATEPFGMGAMEPLREMQPLEPVRMRSALDGEAFEPGDAVWPYANR</sequence>
<feature type="transmembrane region" description="Helical" evidence="7">
    <location>
        <begin position="180"/>
        <end position="201"/>
    </location>
</feature>
<keyword evidence="10" id="KW-1185">Reference proteome</keyword>
<feature type="transmembrane region" description="Helical" evidence="7">
    <location>
        <begin position="265"/>
        <end position="287"/>
    </location>
</feature>
<dbReference type="InterPro" id="IPR052337">
    <property type="entry name" value="SAT4-like"/>
</dbReference>
<feature type="compositionally biased region" description="Polar residues" evidence="6">
    <location>
        <begin position="423"/>
        <end position="435"/>
    </location>
</feature>
<dbReference type="PANTHER" id="PTHR33048:SF158">
    <property type="entry name" value="MEMBRANE PROTEIN PTH11-LIKE, PUTATIVE-RELATED"/>
    <property type="match status" value="1"/>
</dbReference>
<evidence type="ECO:0000256" key="1">
    <source>
        <dbReference type="ARBA" id="ARBA00004141"/>
    </source>
</evidence>
<feature type="transmembrane region" description="Helical" evidence="7">
    <location>
        <begin position="230"/>
        <end position="253"/>
    </location>
</feature>
<feature type="region of interest" description="Disordered" evidence="6">
    <location>
        <begin position="342"/>
        <end position="369"/>
    </location>
</feature>
<dbReference type="Pfam" id="PF20684">
    <property type="entry name" value="Fung_rhodopsin"/>
    <property type="match status" value="1"/>
</dbReference>
<reference evidence="9 10" key="1">
    <citation type="journal article" date="2017" name="Genome Announc.">
        <title>Genome sequence of the saprophytic ascomycete Epicoccum nigrum ICMP 19927 strain isolated from New Zealand.</title>
        <authorList>
            <person name="Fokin M."/>
            <person name="Fleetwood D."/>
            <person name="Weir B.S."/>
            <person name="Villas-Boas S.G."/>
        </authorList>
    </citation>
    <scope>NUCLEOTIDE SEQUENCE [LARGE SCALE GENOMIC DNA]</scope>
    <source>
        <strain evidence="9 10">ICMP 19927</strain>
    </source>
</reference>